<organism evidence="12 13">
    <name type="scientific">Sphaerisporangium album</name>
    <dbReference type="NCBI Taxonomy" id="509200"/>
    <lineage>
        <taxon>Bacteria</taxon>
        <taxon>Bacillati</taxon>
        <taxon>Actinomycetota</taxon>
        <taxon>Actinomycetes</taxon>
        <taxon>Streptosporangiales</taxon>
        <taxon>Streptosporangiaceae</taxon>
        <taxon>Sphaerisporangium</taxon>
    </lineage>
</organism>
<comment type="similarity">
    <text evidence="2">Belongs to the methyltransferase superfamily. L-isoaspartyl/D-aspartyl protein methyltransferase family.</text>
</comment>
<proteinExistence type="inferred from homology"/>
<accession>A0A367FK96</accession>
<comment type="caution">
    <text evidence="12">The sequence shown here is derived from an EMBL/GenBank/DDBJ whole genome shotgun (WGS) entry which is preliminary data.</text>
</comment>
<evidence type="ECO:0000256" key="8">
    <source>
        <dbReference type="ARBA" id="ARBA00022691"/>
    </source>
</evidence>
<evidence type="ECO:0000256" key="7">
    <source>
        <dbReference type="ARBA" id="ARBA00022679"/>
    </source>
</evidence>
<evidence type="ECO:0000256" key="6">
    <source>
        <dbReference type="ARBA" id="ARBA00022603"/>
    </source>
</evidence>
<evidence type="ECO:0000256" key="5">
    <source>
        <dbReference type="ARBA" id="ARBA00022490"/>
    </source>
</evidence>
<dbReference type="GO" id="GO:0032259">
    <property type="term" value="P:methylation"/>
    <property type="evidence" value="ECO:0007669"/>
    <property type="project" value="UniProtKB-KW"/>
</dbReference>
<dbReference type="PANTHER" id="PTHR11579:SF0">
    <property type="entry name" value="PROTEIN-L-ISOASPARTATE(D-ASPARTATE) O-METHYLTRANSFERASE"/>
    <property type="match status" value="1"/>
</dbReference>
<gene>
    <name evidence="12" type="ORF">DQ384_12535</name>
</gene>
<evidence type="ECO:0000256" key="3">
    <source>
        <dbReference type="ARBA" id="ARBA00011890"/>
    </source>
</evidence>
<evidence type="ECO:0000313" key="12">
    <source>
        <dbReference type="EMBL" id="RCG30806.1"/>
    </source>
</evidence>
<evidence type="ECO:0000313" key="13">
    <source>
        <dbReference type="Proteomes" id="UP000253094"/>
    </source>
</evidence>
<name>A0A367FK96_9ACTN</name>
<sequence>MSRWRGPVSAIPRHLLVPRWWSYTGGAWTVNDGRADERAWMRRAYSDISLVTRVGPLHVDHAGPGDHPEGRPTSSSTLPGLVVNMFRHADIHDGMAVLDVGVGSGYGAALLAQRLGDDQVTSIDVDPYLTKVATERLAEIGLWPAIVTCDATGPLPGEYDRIVATVSVRPLPPSWLVALRPEGRLVTTIANAMVIVVADKTEDGGAVGRVLWDRAGFMATRAGVDYEPALDGLADRASAQDGEQIGPGRYPVTDVREAWELASMLEVTAPGIEHRFNEDRDGLRTALMLHRDGSWARATGQRGDAPLVHQGGPRRLWDILDEIRQQWLIEGSLPVYGSKVLISPSGEITLSRGRWRATIA</sequence>
<dbReference type="InterPro" id="IPR029063">
    <property type="entry name" value="SAM-dependent_MTases_sf"/>
</dbReference>
<evidence type="ECO:0000256" key="10">
    <source>
        <dbReference type="ARBA" id="ARBA00031323"/>
    </source>
</evidence>
<evidence type="ECO:0000256" key="11">
    <source>
        <dbReference type="ARBA" id="ARBA00031350"/>
    </source>
</evidence>
<dbReference type="GO" id="GO:0004719">
    <property type="term" value="F:protein-L-isoaspartate (D-aspartate) O-methyltransferase activity"/>
    <property type="evidence" value="ECO:0007669"/>
    <property type="project" value="UniProtKB-EC"/>
</dbReference>
<keyword evidence="5" id="KW-0963">Cytoplasm</keyword>
<dbReference type="Pfam" id="PF01135">
    <property type="entry name" value="PCMT"/>
    <property type="match status" value="1"/>
</dbReference>
<protein>
    <recommendedName>
        <fullName evidence="4">Protein-L-isoaspartate O-methyltransferase</fullName>
        <ecNumber evidence="3">2.1.1.77</ecNumber>
    </recommendedName>
    <alternativeName>
        <fullName evidence="11">L-isoaspartyl protein carboxyl methyltransferase</fullName>
    </alternativeName>
    <alternativeName>
        <fullName evidence="9">Protein L-isoaspartyl methyltransferase</fullName>
    </alternativeName>
    <alternativeName>
        <fullName evidence="10">Protein-beta-aspartate methyltransferase</fullName>
    </alternativeName>
</protein>
<dbReference type="CDD" id="cd02440">
    <property type="entry name" value="AdoMet_MTases"/>
    <property type="match status" value="1"/>
</dbReference>
<evidence type="ECO:0000256" key="2">
    <source>
        <dbReference type="ARBA" id="ARBA00005369"/>
    </source>
</evidence>
<keyword evidence="7 12" id="KW-0808">Transferase</keyword>
<dbReference type="SUPFAM" id="SSF53335">
    <property type="entry name" value="S-adenosyl-L-methionine-dependent methyltransferases"/>
    <property type="match status" value="1"/>
</dbReference>
<dbReference type="GO" id="GO:0005737">
    <property type="term" value="C:cytoplasm"/>
    <property type="evidence" value="ECO:0007669"/>
    <property type="project" value="UniProtKB-SubCell"/>
</dbReference>
<comment type="subcellular location">
    <subcellularLocation>
        <location evidence="1">Cytoplasm</location>
    </subcellularLocation>
</comment>
<evidence type="ECO:0000256" key="9">
    <source>
        <dbReference type="ARBA" id="ARBA00030757"/>
    </source>
</evidence>
<dbReference type="AlphaFoldDB" id="A0A367FK96"/>
<dbReference type="PANTHER" id="PTHR11579">
    <property type="entry name" value="PROTEIN-L-ISOASPARTATE O-METHYLTRANSFERASE"/>
    <property type="match status" value="1"/>
</dbReference>
<keyword evidence="13" id="KW-1185">Reference proteome</keyword>
<dbReference type="InterPro" id="IPR000682">
    <property type="entry name" value="PCMT"/>
</dbReference>
<dbReference type="Gene3D" id="3.40.50.150">
    <property type="entry name" value="Vaccinia Virus protein VP39"/>
    <property type="match status" value="1"/>
</dbReference>
<keyword evidence="6 12" id="KW-0489">Methyltransferase</keyword>
<evidence type="ECO:0000256" key="4">
    <source>
        <dbReference type="ARBA" id="ARBA00013346"/>
    </source>
</evidence>
<evidence type="ECO:0000256" key="1">
    <source>
        <dbReference type="ARBA" id="ARBA00004496"/>
    </source>
</evidence>
<dbReference type="EC" id="2.1.1.77" evidence="3"/>
<reference evidence="12 13" key="1">
    <citation type="submission" date="2018-06" db="EMBL/GenBank/DDBJ databases">
        <title>Sphaerisporangium craniellae sp. nov., isolated from a marine sponge in the South China Sea.</title>
        <authorList>
            <person name="Li L."/>
        </authorList>
    </citation>
    <scope>NUCLEOTIDE SEQUENCE [LARGE SCALE GENOMIC DNA]</scope>
    <source>
        <strain evidence="12 13">CCTCC AA 208026</strain>
    </source>
</reference>
<dbReference type="Proteomes" id="UP000253094">
    <property type="component" value="Unassembled WGS sequence"/>
</dbReference>
<keyword evidence="8" id="KW-0949">S-adenosyl-L-methionine</keyword>
<dbReference type="EMBL" id="QOIL01000006">
    <property type="protein sequence ID" value="RCG30806.1"/>
    <property type="molecule type" value="Genomic_DNA"/>
</dbReference>
<dbReference type="OrthoDB" id="3450072at2"/>